<comment type="caution">
    <text evidence="4">The sequence shown here is derived from an EMBL/GenBank/DDBJ whole genome shotgun (WGS) entry which is preliminary data.</text>
</comment>
<dbReference type="Pfam" id="PF08318">
    <property type="entry name" value="COG4_m"/>
    <property type="match status" value="1"/>
</dbReference>
<organism evidence="4 5">
    <name type="scientific">Skeletonema marinoi</name>
    <dbReference type="NCBI Taxonomy" id="267567"/>
    <lineage>
        <taxon>Eukaryota</taxon>
        <taxon>Sar</taxon>
        <taxon>Stramenopiles</taxon>
        <taxon>Ochrophyta</taxon>
        <taxon>Bacillariophyta</taxon>
        <taxon>Coscinodiscophyceae</taxon>
        <taxon>Thalassiosirophycidae</taxon>
        <taxon>Thalassiosirales</taxon>
        <taxon>Skeletonemataceae</taxon>
        <taxon>Skeletonema</taxon>
        <taxon>Skeletonema marinoi-dohrnii complex</taxon>
    </lineage>
</organism>
<keyword evidence="5" id="KW-1185">Reference proteome</keyword>
<proteinExistence type="predicted"/>
<sequence>MPPIAIPSNLVESLGCKSPHDALLALADESESTALKLAEELAASLSTTKKHSAATGSYNNSSSAGSGRRSKREDPAVSFTGGQFIPLPRSLRDAPRPIRKISQKGSNSSSSITDHETITNSSSSASHALTHATLASESILSSLSKIASGGSAASSEMRQLESHRQRLDEEAINIDHALRIREGCQRGGDSLMGRRYGDAARAVADVNSILKECSMNALQLAGEEALEAHSKTKEVTKRAIGERYETAVANGDVVQLSELTPLLQMLDMAELGVRLYLQYSQSVLTKEMNLDAEEVPVDMAHVERAEGMSRAAMRRRAEEEQLLRRNMSVPMKLARIYNAAVTHLRHHLPMVAYALGEADGDAALVQLVHVEAEKRAVDILRDYMSEKQLNLTVWRADGVGKKIEDRYIGGGFSARDDEINIANVLGFAGDALGGGGGSGGGTIDIVTKRMAAQKDDCGFQIEVGNLADVDAALEEWALVMQHTESYERFIRHAVNEVVKARKLRREQKIEEKNRLKELEEAKSREHGSDMTGSGRKSSERLSSGDVDVDQEEKVEILPPHTALNEVAAEIGGSYSALERCLLLAGMQRAFVHANYPDDSTFSPVVLDGSSNSLYGAGSRALQTNLVEECLFAARRSTLRAFATGHTGTASAAANVCVDVLGRLLLDVLIRRAELGASLLKPGEGLLDGQSGLGQAALSFAKSKAGKGLRGVHGAGARSGHRVGDEELRKQTMLGVARATANFNDLEVVADYTKRLEGNFLKEIDSGYPRGHDTEQLRMCVKGLKGAVESFTQASGRSMEQLISTLLPQVRQIVGDAVGQDGGGTSATASNFLGSPVLAGGATIAPTVLNYELDDESFEMSQISEGFVVRMCSRLDELIDPLRVHLVPKLSDDLLVGILGGMAKRMEASIRKSKFTPLGAISLDSDVRYIMNFAKDRIDSPQLKSNITLCKICPPLARLNQIALLMNVDDLEDVLDLISVSKRKGVWDLKLDEAKTLLSLRVDFEGEKVNDLLQMDDE</sequence>
<dbReference type="InterPro" id="IPR048684">
    <property type="entry name" value="COG4_C"/>
</dbReference>
<feature type="region of interest" description="Disordered" evidence="1">
    <location>
        <begin position="514"/>
        <end position="552"/>
    </location>
</feature>
<feature type="domain" description="COG4 transport protein middle alpha-helical bundle" evidence="2">
    <location>
        <begin position="295"/>
        <end position="671"/>
    </location>
</feature>
<dbReference type="Proteomes" id="UP001224775">
    <property type="component" value="Unassembled WGS sequence"/>
</dbReference>
<dbReference type="AlphaFoldDB" id="A0AAD8Y9L6"/>
<protein>
    <submittedName>
        <fullName evidence="4">Conserved oligomeric Golgi complex subunit 4</fullName>
    </submittedName>
</protein>
<feature type="region of interest" description="Disordered" evidence="1">
    <location>
        <begin position="45"/>
        <end position="124"/>
    </location>
</feature>
<gene>
    <name evidence="4" type="ORF">QTG54_007640</name>
</gene>
<dbReference type="Gene3D" id="1.20.58.1970">
    <property type="match status" value="1"/>
</dbReference>
<evidence type="ECO:0000313" key="5">
    <source>
        <dbReference type="Proteomes" id="UP001224775"/>
    </source>
</evidence>
<evidence type="ECO:0000259" key="2">
    <source>
        <dbReference type="Pfam" id="PF08318"/>
    </source>
</evidence>
<feature type="compositionally biased region" description="Basic and acidic residues" evidence="1">
    <location>
        <begin position="514"/>
        <end position="528"/>
    </location>
</feature>
<dbReference type="PANTHER" id="PTHR24016">
    <property type="entry name" value="CONSERVED OLIGOMERIC GOLGI COMPLEX SUBUNIT 4"/>
    <property type="match status" value="1"/>
</dbReference>
<dbReference type="Gene3D" id="1.10.287.1060">
    <property type="entry name" value="ESAT-6-like"/>
    <property type="match status" value="1"/>
</dbReference>
<dbReference type="PANTHER" id="PTHR24016:SF0">
    <property type="entry name" value="CONSERVED OLIGOMERIC GOLGI COMPLEX SUBUNIT 4"/>
    <property type="match status" value="1"/>
</dbReference>
<dbReference type="EMBL" id="JATAAI010000012">
    <property type="protein sequence ID" value="KAK1742067.1"/>
    <property type="molecule type" value="Genomic_DNA"/>
</dbReference>
<dbReference type="InterPro" id="IPR013167">
    <property type="entry name" value="COG4_M"/>
</dbReference>
<dbReference type="InterPro" id="IPR048682">
    <property type="entry name" value="COG4"/>
</dbReference>
<feature type="domain" description="Conserved oligomeric Golgi complex subunit 4 C-terminal" evidence="3">
    <location>
        <begin position="742"/>
        <end position="994"/>
    </location>
</feature>
<name>A0AAD8Y9L6_9STRA</name>
<dbReference type="Pfam" id="PF20662">
    <property type="entry name" value="COG4_C"/>
    <property type="match status" value="1"/>
</dbReference>
<evidence type="ECO:0000259" key="3">
    <source>
        <dbReference type="Pfam" id="PF20662"/>
    </source>
</evidence>
<accession>A0AAD8Y9L6</accession>
<evidence type="ECO:0000256" key="1">
    <source>
        <dbReference type="SAM" id="MobiDB-lite"/>
    </source>
</evidence>
<feature type="compositionally biased region" description="Low complexity" evidence="1">
    <location>
        <begin position="45"/>
        <end position="67"/>
    </location>
</feature>
<reference evidence="4" key="1">
    <citation type="submission" date="2023-06" db="EMBL/GenBank/DDBJ databases">
        <title>Survivors Of The Sea: Transcriptome response of Skeletonema marinoi to long-term dormancy.</title>
        <authorList>
            <person name="Pinder M.I.M."/>
            <person name="Kourtchenko O."/>
            <person name="Robertson E.K."/>
            <person name="Larsson T."/>
            <person name="Maumus F."/>
            <person name="Osuna-Cruz C.M."/>
            <person name="Vancaester E."/>
            <person name="Stenow R."/>
            <person name="Vandepoele K."/>
            <person name="Ploug H."/>
            <person name="Bruchert V."/>
            <person name="Godhe A."/>
            <person name="Topel M."/>
        </authorList>
    </citation>
    <scope>NUCLEOTIDE SEQUENCE</scope>
    <source>
        <strain evidence="4">R05AC</strain>
    </source>
</reference>
<evidence type="ECO:0000313" key="4">
    <source>
        <dbReference type="EMBL" id="KAK1742067.1"/>
    </source>
</evidence>